<keyword evidence="2" id="KW-0731">Sigma factor</keyword>
<dbReference type="InterPro" id="IPR013324">
    <property type="entry name" value="RNA_pol_sigma_r3/r4-like"/>
</dbReference>
<dbReference type="AlphaFoldDB" id="A0A2K8T236"/>
<dbReference type="GO" id="GO:0006352">
    <property type="term" value="P:DNA-templated transcription initiation"/>
    <property type="evidence" value="ECO:0007669"/>
    <property type="project" value="InterPro"/>
</dbReference>
<protein>
    <submittedName>
        <fullName evidence="9">DNA-directed RNA polymerase, sigma subunit</fullName>
    </submittedName>
</protein>
<gene>
    <name evidence="9" type="ORF">COO91_07103</name>
</gene>
<dbReference type="PANTHER" id="PTHR30603:SF62">
    <property type="entry name" value="RNA POLYMERASE SIGMA FACTOR SIGA"/>
    <property type="match status" value="1"/>
</dbReference>
<evidence type="ECO:0000256" key="2">
    <source>
        <dbReference type="ARBA" id="ARBA00023082"/>
    </source>
</evidence>
<evidence type="ECO:0000256" key="1">
    <source>
        <dbReference type="ARBA" id="ARBA00023015"/>
    </source>
</evidence>
<dbReference type="Pfam" id="PF00140">
    <property type="entry name" value="Sigma70_r1_2"/>
    <property type="match status" value="1"/>
</dbReference>
<feature type="region of interest" description="Disordered" evidence="7">
    <location>
        <begin position="53"/>
        <end position="72"/>
    </location>
</feature>
<evidence type="ECO:0000256" key="5">
    <source>
        <dbReference type="ARBA" id="ARBA00055079"/>
    </source>
</evidence>
<dbReference type="Pfam" id="PF04539">
    <property type="entry name" value="Sigma70_r3"/>
    <property type="match status" value="1"/>
</dbReference>
<keyword evidence="10" id="KW-1185">Reference proteome</keyword>
<dbReference type="InterPro" id="IPR007624">
    <property type="entry name" value="RNA_pol_sigma70_r3"/>
</dbReference>
<dbReference type="InterPro" id="IPR013325">
    <property type="entry name" value="RNA_pol_sigma_r2"/>
</dbReference>
<keyword evidence="9" id="KW-0240">DNA-directed RNA polymerase</keyword>
<evidence type="ECO:0000313" key="9">
    <source>
        <dbReference type="EMBL" id="AUB41065.1"/>
    </source>
</evidence>
<dbReference type="InterPro" id="IPR050239">
    <property type="entry name" value="Sigma-70_RNA_pol_init_factors"/>
</dbReference>
<dbReference type="KEGG" id="nfl:COO91_07103"/>
<evidence type="ECO:0000313" key="10">
    <source>
        <dbReference type="Proteomes" id="UP000232003"/>
    </source>
</evidence>
<dbReference type="InterPro" id="IPR007627">
    <property type="entry name" value="RNA_pol_sigma70_r2"/>
</dbReference>
<dbReference type="FunFam" id="1.10.601.10:FF:000001">
    <property type="entry name" value="RNA polymerase sigma factor SigA"/>
    <property type="match status" value="1"/>
</dbReference>
<evidence type="ECO:0000256" key="6">
    <source>
        <dbReference type="SAM" id="Coils"/>
    </source>
</evidence>
<dbReference type="InterPro" id="IPR014284">
    <property type="entry name" value="RNA_pol_sigma-70_dom"/>
</dbReference>
<feature type="domain" description="RNA polymerase sigma-70" evidence="8">
    <location>
        <begin position="350"/>
        <end position="376"/>
    </location>
</feature>
<reference evidence="9 10" key="1">
    <citation type="submission" date="2017-11" db="EMBL/GenBank/DDBJ databases">
        <title>Complete genome of a free-living desiccation-tolerant cyanobacterium and its photosynthetic adaptation to extreme terrestrial habitat.</title>
        <authorList>
            <person name="Shang J."/>
        </authorList>
    </citation>
    <scope>NUCLEOTIDE SEQUENCE [LARGE SCALE GENOMIC DNA]</scope>
    <source>
        <strain evidence="9 10">CCNUN1</strain>
    </source>
</reference>
<dbReference type="InterPro" id="IPR036388">
    <property type="entry name" value="WH-like_DNA-bd_sf"/>
</dbReference>
<dbReference type="Proteomes" id="UP000232003">
    <property type="component" value="Chromosome"/>
</dbReference>
<dbReference type="PROSITE" id="PS00716">
    <property type="entry name" value="SIGMA70_2"/>
    <property type="match status" value="1"/>
</dbReference>
<dbReference type="PANTHER" id="PTHR30603">
    <property type="entry name" value="RNA POLYMERASE SIGMA FACTOR RPO"/>
    <property type="match status" value="1"/>
</dbReference>
<dbReference type="GO" id="GO:0016987">
    <property type="term" value="F:sigma factor activity"/>
    <property type="evidence" value="ECO:0007669"/>
    <property type="project" value="UniProtKB-KW"/>
</dbReference>
<dbReference type="CDD" id="cd06171">
    <property type="entry name" value="Sigma70_r4"/>
    <property type="match status" value="1"/>
</dbReference>
<dbReference type="NCBIfam" id="TIGR02937">
    <property type="entry name" value="sigma70-ECF"/>
    <property type="match status" value="1"/>
</dbReference>
<comment type="function">
    <text evidence="5">Sigma factors are initiation factors that promote the attachment of RNA polymerase to specific initiation sites and are then released.</text>
</comment>
<dbReference type="Gene3D" id="1.10.10.10">
    <property type="entry name" value="Winged helix-like DNA-binding domain superfamily/Winged helix DNA-binding domain"/>
    <property type="match status" value="2"/>
</dbReference>
<dbReference type="RefSeq" id="WP_100901585.1">
    <property type="nucleotide sequence ID" value="NZ_CAWNNC010000001.1"/>
</dbReference>
<dbReference type="Pfam" id="PF04542">
    <property type="entry name" value="Sigma70_r2"/>
    <property type="match status" value="1"/>
</dbReference>
<feature type="coiled-coil region" evidence="6">
    <location>
        <begin position="233"/>
        <end position="294"/>
    </location>
</feature>
<accession>A0A2K8T236</accession>
<dbReference type="Pfam" id="PF04545">
    <property type="entry name" value="Sigma70_r4"/>
    <property type="match status" value="1"/>
</dbReference>
<dbReference type="EMBL" id="CP024785">
    <property type="protein sequence ID" value="AUB41065.1"/>
    <property type="molecule type" value="Genomic_DNA"/>
</dbReference>
<sequence>MYQTKQQSLKETMNIVELGEMEILENTADIEEPLLDILEAVADEEPPIVVENLESDERDGDDMAAARPSGYNKTEHDDAVGAFFKEMARYPLLKADEEVELARRVRFLEEVRELQAALELKLGQEPSKVEVASELEMTEKQLENRLYQGRVAKRKMIRSNLRLVVSIAKRYLNRGVPFLDLIQEGAMGLNRATEKFDPDKGYKFSTYAYWWIRQAITRAIANDARTIRLPIHIVEKLNKLKKAQRELKQKLCRNPTEGEMAEALEISVQQLRQLQQLRRQALSLNHRVGKEEDTELMDLLEDEDNLSPEAKMNENMMRQEIWEVLGDVLTPREKDVISLRYGLTTSEPCTLEEVGNMFNLSRERVRQIQSKAMRKLRRPHIAKRLKGWLI</sequence>
<name>A0A2K8T236_9NOSO</name>
<organism evidence="9 10">
    <name type="scientific">Nostoc flagelliforme CCNUN1</name>
    <dbReference type="NCBI Taxonomy" id="2038116"/>
    <lineage>
        <taxon>Bacteria</taxon>
        <taxon>Bacillati</taxon>
        <taxon>Cyanobacteriota</taxon>
        <taxon>Cyanophyceae</taxon>
        <taxon>Nostocales</taxon>
        <taxon>Nostocaceae</taxon>
        <taxon>Nostoc</taxon>
    </lineage>
</organism>
<dbReference type="Gene3D" id="1.10.601.10">
    <property type="entry name" value="RNA Polymerase Primary Sigma Factor"/>
    <property type="match status" value="1"/>
</dbReference>
<keyword evidence="6" id="KW-0175">Coiled coil</keyword>
<dbReference type="SUPFAM" id="SSF88946">
    <property type="entry name" value="Sigma2 domain of RNA polymerase sigma factors"/>
    <property type="match status" value="1"/>
</dbReference>
<keyword evidence="1" id="KW-0805">Transcription regulation</keyword>
<keyword evidence="3" id="KW-0238">DNA-binding</keyword>
<dbReference type="InterPro" id="IPR007630">
    <property type="entry name" value="RNA_pol_sigma70_r4"/>
</dbReference>
<dbReference type="NCBIfam" id="TIGR02997">
    <property type="entry name" value="Sig70-cyanoRpoD"/>
    <property type="match status" value="1"/>
</dbReference>
<dbReference type="InterPro" id="IPR009042">
    <property type="entry name" value="RNA_pol_sigma70_r1_2"/>
</dbReference>
<dbReference type="SUPFAM" id="SSF88659">
    <property type="entry name" value="Sigma3 and sigma4 domains of RNA polymerase sigma factors"/>
    <property type="match status" value="2"/>
</dbReference>
<dbReference type="GO" id="GO:0003677">
    <property type="term" value="F:DNA binding"/>
    <property type="evidence" value="ECO:0007669"/>
    <property type="project" value="UniProtKB-KW"/>
</dbReference>
<evidence type="ECO:0000256" key="7">
    <source>
        <dbReference type="SAM" id="MobiDB-lite"/>
    </source>
</evidence>
<dbReference type="PRINTS" id="PR00046">
    <property type="entry name" value="SIGMA70FCT"/>
</dbReference>
<dbReference type="OrthoDB" id="1185556at2"/>
<dbReference type="InterPro" id="IPR017848">
    <property type="entry name" value="RNA_pol_sigma_RpoD/SigA_cyanob"/>
</dbReference>
<evidence type="ECO:0000256" key="4">
    <source>
        <dbReference type="ARBA" id="ARBA00023163"/>
    </source>
</evidence>
<dbReference type="GO" id="GO:0000428">
    <property type="term" value="C:DNA-directed RNA polymerase complex"/>
    <property type="evidence" value="ECO:0007669"/>
    <property type="project" value="UniProtKB-KW"/>
</dbReference>
<keyword evidence="4" id="KW-0804">Transcription</keyword>
<evidence type="ECO:0000256" key="3">
    <source>
        <dbReference type="ARBA" id="ARBA00023125"/>
    </source>
</evidence>
<feature type="compositionally biased region" description="Acidic residues" evidence="7">
    <location>
        <begin position="53"/>
        <end position="62"/>
    </location>
</feature>
<dbReference type="InterPro" id="IPR000943">
    <property type="entry name" value="RNA_pol_sigma70"/>
</dbReference>
<evidence type="ECO:0000259" key="8">
    <source>
        <dbReference type="PROSITE" id="PS00716"/>
    </source>
</evidence>
<proteinExistence type="predicted"/>